<dbReference type="Pfam" id="PF14559">
    <property type="entry name" value="TPR_19"/>
    <property type="match status" value="1"/>
</dbReference>
<keyword evidence="5" id="KW-1185">Reference proteome</keyword>
<dbReference type="PANTHER" id="PTHR45586">
    <property type="entry name" value="TPR REPEAT-CONTAINING PROTEIN PA4667"/>
    <property type="match status" value="1"/>
</dbReference>
<protein>
    <submittedName>
        <fullName evidence="4">Tetratricopeptide repeat protein</fullName>
    </submittedName>
</protein>
<feature type="repeat" description="TPR" evidence="3">
    <location>
        <begin position="54"/>
        <end position="87"/>
    </location>
</feature>
<evidence type="ECO:0000256" key="1">
    <source>
        <dbReference type="ARBA" id="ARBA00022737"/>
    </source>
</evidence>
<evidence type="ECO:0000313" key="4">
    <source>
        <dbReference type="EMBL" id="MBM6662837.1"/>
    </source>
</evidence>
<dbReference type="Pfam" id="PF13432">
    <property type="entry name" value="TPR_16"/>
    <property type="match status" value="1"/>
</dbReference>
<dbReference type="InterPro" id="IPR051012">
    <property type="entry name" value="CellSynth/LPSAsmb/PSIAsmb"/>
</dbReference>
<dbReference type="SMART" id="SM00028">
    <property type="entry name" value="TPR"/>
    <property type="match status" value="7"/>
</dbReference>
<feature type="repeat" description="TPR" evidence="3">
    <location>
        <begin position="510"/>
        <end position="543"/>
    </location>
</feature>
<dbReference type="Pfam" id="PF13181">
    <property type="entry name" value="TPR_8"/>
    <property type="match status" value="1"/>
</dbReference>
<keyword evidence="1" id="KW-0677">Repeat</keyword>
<dbReference type="Gene3D" id="1.25.40.10">
    <property type="entry name" value="Tetratricopeptide repeat domain"/>
    <property type="match status" value="3"/>
</dbReference>
<dbReference type="SUPFAM" id="SSF48452">
    <property type="entry name" value="TPR-like"/>
    <property type="match status" value="3"/>
</dbReference>
<sequence>MLAVACPAAAQTGNNDAGRYDRFFIDAMLQRQKGNNDAAFDLLKHCVHIRPEAPEAYFFLAQYYMSLKQNDKAIECFKKAADLEPDNSTYLETLAKAYVTNDNDSLAIGTLEKIVEKETGRIDILEMLVQLYQNRADYDNTIKTLDRLETLEGKNERLTYAKSEIYSLTGDKKAAINEMKKLADQYPNDLNYRGMYGDALLMNGREKEAFDIYTGILKAEPDNYRAQLSMRAYYKQKDMAADADSMTMQLLLNKNTGDDARVYIMRQEIAESENGGGDSTKILRLFDRMMAQPQASTDIAILYATYMSLKKMPQEKIEAVLEKVLAQTPDNAAARLQLVAYAWQRDNLDRVIELCKAARQYNPDEMAFYYYEGMAHFRKDDNDSALNAFQNGISVIGEHSDPDIVSDFYAVMGDLLYEKGRAAEAYAAYDSCLQWKDDNIGCLNNYAYYLSVNGDSLDKAEKMSYRTVKAEPKNATYLDTYAWILFMQGRYAEAKIYIDQAVQNDSDSSAVILEHAGDIHAKAGDIDGAVELWARAAAKDPANKLLARKIRQRKYIKE</sequence>
<keyword evidence="2 3" id="KW-0802">TPR repeat</keyword>
<evidence type="ECO:0000313" key="5">
    <source>
        <dbReference type="Proteomes" id="UP000764045"/>
    </source>
</evidence>
<comment type="caution">
    <text evidence="4">The sequence shown here is derived from an EMBL/GenBank/DDBJ whole genome shotgun (WGS) entry which is preliminary data.</text>
</comment>
<proteinExistence type="predicted"/>
<dbReference type="InterPro" id="IPR011990">
    <property type="entry name" value="TPR-like_helical_dom_sf"/>
</dbReference>
<dbReference type="PANTHER" id="PTHR45586:SF1">
    <property type="entry name" value="LIPOPOLYSACCHARIDE ASSEMBLY PROTEIN B"/>
    <property type="match status" value="1"/>
</dbReference>
<dbReference type="PROSITE" id="PS50293">
    <property type="entry name" value="TPR_REGION"/>
    <property type="match status" value="1"/>
</dbReference>
<evidence type="ECO:0000256" key="3">
    <source>
        <dbReference type="PROSITE-ProRule" id="PRU00339"/>
    </source>
</evidence>
<dbReference type="Proteomes" id="UP000764045">
    <property type="component" value="Unassembled WGS sequence"/>
</dbReference>
<gene>
    <name evidence="4" type="ORF">H6B30_13980</name>
</gene>
<organism evidence="4 5">
    <name type="scientific">Marseilla massiliensis</name>
    <dbReference type="NCBI Taxonomy" id="1841864"/>
    <lineage>
        <taxon>Bacteria</taxon>
        <taxon>Pseudomonadati</taxon>
        <taxon>Bacteroidota</taxon>
        <taxon>Bacteroidia</taxon>
        <taxon>Bacteroidales</taxon>
        <taxon>Prevotellaceae</taxon>
        <taxon>Marseilla</taxon>
    </lineage>
</organism>
<dbReference type="InterPro" id="IPR019734">
    <property type="entry name" value="TPR_rpt"/>
</dbReference>
<dbReference type="AlphaFoldDB" id="A0A938WPN3"/>
<name>A0A938WPN3_9BACT</name>
<accession>A0A938WPN3</accession>
<dbReference type="PROSITE" id="PS50005">
    <property type="entry name" value="TPR"/>
    <property type="match status" value="2"/>
</dbReference>
<evidence type="ECO:0000256" key="2">
    <source>
        <dbReference type="ARBA" id="ARBA00022803"/>
    </source>
</evidence>
<reference evidence="4 5" key="1">
    <citation type="journal article" date="2021" name="Sci. Rep.">
        <title>The distribution of antibiotic resistance genes in chicken gut microbiota commensals.</title>
        <authorList>
            <person name="Juricova H."/>
            <person name="Matiasovicova J."/>
            <person name="Kubasova T."/>
            <person name="Cejkova D."/>
            <person name="Rychlik I."/>
        </authorList>
    </citation>
    <scope>NUCLEOTIDE SEQUENCE [LARGE SCALE GENOMIC DNA]</scope>
    <source>
        <strain evidence="4 5">An819</strain>
    </source>
</reference>
<dbReference type="EMBL" id="JACJJL010000031">
    <property type="protein sequence ID" value="MBM6662837.1"/>
    <property type="molecule type" value="Genomic_DNA"/>
</dbReference>